<evidence type="ECO:0000313" key="3">
    <source>
        <dbReference type="Proteomes" id="UP001266305"/>
    </source>
</evidence>
<sequence length="67" mass="6992">MPASRLRVTPLAQPESASQAESADSQSGSGAFGRHCGARGKTQWGVRPINGLLAGWWDGQSPTPSVE</sequence>
<name>A0ABQ9WBV3_SAGOE</name>
<evidence type="ECO:0000313" key="2">
    <source>
        <dbReference type="EMBL" id="KAK2119086.1"/>
    </source>
</evidence>
<keyword evidence="3" id="KW-1185">Reference proteome</keyword>
<feature type="region of interest" description="Disordered" evidence="1">
    <location>
        <begin position="1"/>
        <end position="44"/>
    </location>
</feature>
<accession>A0ABQ9WBV3</accession>
<comment type="caution">
    <text evidence="2">The sequence shown here is derived from an EMBL/GenBank/DDBJ whole genome shotgun (WGS) entry which is preliminary data.</text>
</comment>
<feature type="compositionally biased region" description="Low complexity" evidence="1">
    <location>
        <begin position="15"/>
        <end position="29"/>
    </location>
</feature>
<proteinExistence type="predicted"/>
<protein>
    <submittedName>
        <fullName evidence="2">Uncharacterized protein</fullName>
    </submittedName>
</protein>
<evidence type="ECO:0000256" key="1">
    <source>
        <dbReference type="SAM" id="MobiDB-lite"/>
    </source>
</evidence>
<dbReference type="Proteomes" id="UP001266305">
    <property type="component" value="Unassembled WGS sequence"/>
</dbReference>
<organism evidence="2 3">
    <name type="scientific">Saguinus oedipus</name>
    <name type="common">Cotton-top tamarin</name>
    <name type="synonym">Oedipomidas oedipus</name>
    <dbReference type="NCBI Taxonomy" id="9490"/>
    <lineage>
        <taxon>Eukaryota</taxon>
        <taxon>Metazoa</taxon>
        <taxon>Chordata</taxon>
        <taxon>Craniata</taxon>
        <taxon>Vertebrata</taxon>
        <taxon>Euteleostomi</taxon>
        <taxon>Mammalia</taxon>
        <taxon>Eutheria</taxon>
        <taxon>Euarchontoglires</taxon>
        <taxon>Primates</taxon>
        <taxon>Haplorrhini</taxon>
        <taxon>Platyrrhini</taxon>
        <taxon>Cebidae</taxon>
        <taxon>Callitrichinae</taxon>
        <taxon>Saguinus</taxon>
    </lineage>
</organism>
<reference evidence="2 3" key="1">
    <citation type="submission" date="2023-05" db="EMBL/GenBank/DDBJ databases">
        <title>B98-5 Cell Line De Novo Hybrid Assembly: An Optical Mapping Approach.</title>
        <authorList>
            <person name="Kananen K."/>
            <person name="Auerbach J.A."/>
            <person name="Kautto E."/>
            <person name="Blachly J.S."/>
        </authorList>
    </citation>
    <scope>NUCLEOTIDE SEQUENCE [LARGE SCALE GENOMIC DNA]</scope>
    <source>
        <strain evidence="2">B95-8</strain>
        <tissue evidence="2">Cell line</tissue>
    </source>
</reference>
<gene>
    <name evidence="2" type="ORF">P7K49_000472</name>
</gene>
<dbReference type="EMBL" id="JASSZA010000001">
    <property type="protein sequence ID" value="KAK2119086.1"/>
    <property type="molecule type" value="Genomic_DNA"/>
</dbReference>